<protein>
    <submittedName>
        <fullName evidence="1">Uncharacterized protein</fullName>
    </submittedName>
</protein>
<dbReference type="RefSeq" id="WP_146596181.1">
    <property type="nucleotide sequence ID" value="NZ_SJPT01000007.1"/>
</dbReference>
<accession>A0A5C6CE24</accession>
<evidence type="ECO:0000313" key="1">
    <source>
        <dbReference type="EMBL" id="TWU21059.1"/>
    </source>
</evidence>
<organism evidence="1 2">
    <name type="scientific">Novipirellula galeiformis</name>
    <dbReference type="NCBI Taxonomy" id="2528004"/>
    <lineage>
        <taxon>Bacteria</taxon>
        <taxon>Pseudomonadati</taxon>
        <taxon>Planctomycetota</taxon>
        <taxon>Planctomycetia</taxon>
        <taxon>Pirellulales</taxon>
        <taxon>Pirellulaceae</taxon>
        <taxon>Novipirellula</taxon>
    </lineage>
</organism>
<gene>
    <name evidence="1" type="ORF">Pla52o_40910</name>
</gene>
<dbReference type="OrthoDB" id="263995at2"/>
<keyword evidence="2" id="KW-1185">Reference proteome</keyword>
<reference evidence="1 2" key="1">
    <citation type="submission" date="2019-02" db="EMBL/GenBank/DDBJ databases">
        <title>Deep-cultivation of Planctomycetes and their phenomic and genomic characterization uncovers novel biology.</title>
        <authorList>
            <person name="Wiegand S."/>
            <person name="Jogler M."/>
            <person name="Boedeker C."/>
            <person name="Pinto D."/>
            <person name="Vollmers J."/>
            <person name="Rivas-Marin E."/>
            <person name="Kohn T."/>
            <person name="Peeters S.H."/>
            <person name="Heuer A."/>
            <person name="Rast P."/>
            <person name="Oberbeckmann S."/>
            <person name="Bunk B."/>
            <person name="Jeske O."/>
            <person name="Meyerdierks A."/>
            <person name="Storesund J.E."/>
            <person name="Kallscheuer N."/>
            <person name="Luecker S."/>
            <person name="Lage O.M."/>
            <person name="Pohl T."/>
            <person name="Merkel B.J."/>
            <person name="Hornburger P."/>
            <person name="Mueller R.-W."/>
            <person name="Bruemmer F."/>
            <person name="Labrenz M."/>
            <person name="Spormann A.M."/>
            <person name="Op Den Camp H."/>
            <person name="Overmann J."/>
            <person name="Amann R."/>
            <person name="Jetten M.S.M."/>
            <person name="Mascher T."/>
            <person name="Medema M.H."/>
            <person name="Devos D.P."/>
            <person name="Kaster A.-K."/>
            <person name="Ovreas L."/>
            <person name="Rohde M."/>
            <person name="Galperin M.Y."/>
            <person name="Jogler C."/>
        </authorList>
    </citation>
    <scope>NUCLEOTIDE SEQUENCE [LARGE SCALE GENOMIC DNA]</scope>
    <source>
        <strain evidence="1 2">Pla52o</strain>
    </source>
</reference>
<comment type="caution">
    <text evidence="1">The sequence shown here is derived from an EMBL/GenBank/DDBJ whole genome shotgun (WGS) entry which is preliminary data.</text>
</comment>
<proteinExistence type="predicted"/>
<dbReference type="EMBL" id="SJPT01000007">
    <property type="protein sequence ID" value="TWU21059.1"/>
    <property type="molecule type" value="Genomic_DNA"/>
</dbReference>
<sequence length="159" mass="18214">MFGKWVEVEFDCLPLRTVSRMDAPVDASPVYEQFVLRVKAAFQRHGTHNTYYLHRGICRYYLTNDPLIGMLEFAFEGTVMTGQKDLKTKALEINVELIRETCEWLTEPMVTSFAESVQHAVMVEFNRYIAAGDLKKTEERIKAIEEQSDSGGGFVGMYL</sequence>
<evidence type="ECO:0000313" key="2">
    <source>
        <dbReference type="Proteomes" id="UP000316304"/>
    </source>
</evidence>
<dbReference type="AlphaFoldDB" id="A0A5C6CE24"/>
<dbReference type="Proteomes" id="UP000316304">
    <property type="component" value="Unassembled WGS sequence"/>
</dbReference>
<name>A0A5C6CE24_9BACT</name>